<organism evidence="1 2">
    <name type="scientific">Halopenitus persicus</name>
    <dbReference type="NCBI Taxonomy" id="1048396"/>
    <lineage>
        <taxon>Archaea</taxon>
        <taxon>Methanobacteriati</taxon>
        <taxon>Methanobacteriota</taxon>
        <taxon>Stenosarchaea group</taxon>
        <taxon>Halobacteria</taxon>
        <taxon>Halobacteriales</taxon>
        <taxon>Haloferacaceae</taxon>
        <taxon>Halopenitus</taxon>
    </lineage>
</organism>
<gene>
    <name evidence="1" type="ORF">SAMN05216564_102339</name>
</gene>
<dbReference type="RefSeq" id="WP_021073166.1">
    <property type="nucleotide sequence ID" value="NZ_FNPC01000002.1"/>
</dbReference>
<dbReference type="Proteomes" id="UP000199079">
    <property type="component" value="Unassembled WGS sequence"/>
</dbReference>
<protein>
    <submittedName>
        <fullName evidence="1">Uncharacterized protein</fullName>
    </submittedName>
</protein>
<sequence length="140" mass="14829">MLHEVAPAEGADAETVLDAYRRLLQESVDDASVETIRAETELGDDRIDAIAGGAVTGISIEEAASVLAVADDRDPDAIVYELRDHLLMGMTTAVVDVDTLAGAIDADLTGQELQQALEGRTRMTIGQLAEITAALEARRP</sequence>
<dbReference type="AlphaFoldDB" id="A0A1H3G770"/>
<dbReference type="Pfam" id="PF19104">
    <property type="entry name" value="DUF5791"/>
    <property type="match status" value="1"/>
</dbReference>
<dbReference type="EMBL" id="FNPC01000002">
    <property type="protein sequence ID" value="SDX98324.1"/>
    <property type="molecule type" value="Genomic_DNA"/>
</dbReference>
<evidence type="ECO:0000313" key="2">
    <source>
        <dbReference type="Proteomes" id="UP000199079"/>
    </source>
</evidence>
<name>A0A1H3G770_9EURY</name>
<keyword evidence="2" id="KW-1185">Reference proteome</keyword>
<dbReference type="GeneID" id="43838891"/>
<evidence type="ECO:0000313" key="1">
    <source>
        <dbReference type="EMBL" id="SDX98324.1"/>
    </source>
</evidence>
<dbReference type="InterPro" id="IPR043809">
    <property type="entry name" value="DUF5791"/>
</dbReference>
<proteinExistence type="predicted"/>
<dbReference type="OrthoDB" id="306692at2157"/>
<reference evidence="2" key="1">
    <citation type="submission" date="2016-10" db="EMBL/GenBank/DDBJ databases">
        <authorList>
            <person name="Varghese N."/>
            <person name="Submissions S."/>
        </authorList>
    </citation>
    <scope>NUCLEOTIDE SEQUENCE [LARGE SCALE GENOMIC DNA]</scope>
    <source>
        <strain evidence="2">DC30,IBRC 10041,KCTC 4046</strain>
    </source>
</reference>
<accession>A0A1H3G770</accession>